<feature type="compositionally biased region" description="Low complexity" evidence="12">
    <location>
        <begin position="94"/>
        <end position="104"/>
    </location>
</feature>
<dbReference type="GO" id="GO:0003697">
    <property type="term" value="F:single-stranded DNA binding"/>
    <property type="evidence" value="ECO:0007669"/>
    <property type="project" value="TreeGrafter"/>
</dbReference>
<dbReference type="InterPro" id="IPR012340">
    <property type="entry name" value="NA-bd_OB-fold"/>
</dbReference>
<evidence type="ECO:0000256" key="8">
    <source>
        <dbReference type="ARBA" id="ARBA00022840"/>
    </source>
</evidence>
<keyword evidence="7" id="KW-0347">Helicase</keyword>
<dbReference type="GO" id="GO:0006279">
    <property type="term" value="P:premeiotic DNA replication"/>
    <property type="evidence" value="ECO:0007669"/>
    <property type="project" value="UniProtKB-ARBA"/>
</dbReference>
<dbReference type="InterPro" id="IPR027925">
    <property type="entry name" value="MCM_N"/>
</dbReference>
<dbReference type="PANTHER" id="PTHR11630:SF66">
    <property type="entry name" value="DNA REPLICATION LICENSING FACTOR MCM4"/>
    <property type="match status" value="1"/>
</dbReference>
<evidence type="ECO:0000256" key="5">
    <source>
        <dbReference type="ARBA" id="ARBA00022741"/>
    </source>
</evidence>
<dbReference type="EC" id="3.6.4.12" evidence="3"/>
<dbReference type="PROSITE" id="PS50051">
    <property type="entry name" value="MCM_2"/>
    <property type="match status" value="1"/>
</dbReference>
<evidence type="ECO:0000256" key="11">
    <source>
        <dbReference type="RuleBase" id="RU004070"/>
    </source>
</evidence>
<dbReference type="SMART" id="SM00350">
    <property type="entry name" value="MCM"/>
    <property type="match status" value="1"/>
</dbReference>
<dbReference type="Gene3D" id="2.40.50.140">
    <property type="entry name" value="Nucleic acid-binding proteins"/>
    <property type="match status" value="1"/>
</dbReference>
<keyword evidence="9 11" id="KW-0238">DNA-binding</keyword>
<dbReference type="Pfam" id="PF21128">
    <property type="entry name" value="WHD_MCM4"/>
    <property type="match status" value="1"/>
</dbReference>
<evidence type="ECO:0000259" key="13">
    <source>
        <dbReference type="PROSITE" id="PS50051"/>
    </source>
</evidence>
<dbReference type="GO" id="GO:0005524">
    <property type="term" value="F:ATP binding"/>
    <property type="evidence" value="ECO:0007669"/>
    <property type="project" value="UniProtKB-KW"/>
</dbReference>
<organism evidence="14 15">
    <name type="scientific">Zopfia rhizophila CBS 207.26</name>
    <dbReference type="NCBI Taxonomy" id="1314779"/>
    <lineage>
        <taxon>Eukaryota</taxon>
        <taxon>Fungi</taxon>
        <taxon>Dikarya</taxon>
        <taxon>Ascomycota</taxon>
        <taxon>Pezizomycotina</taxon>
        <taxon>Dothideomycetes</taxon>
        <taxon>Dothideomycetes incertae sedis</taxon>
        <taxon>Zopfiaceae</taxon>
        <taxon>Zopfia</taxon>
    </lineage>
</organism>
<keyword evidence="4" id="KW-0235">DNA replication</keyword>
<dbReference type="Gene3D" id="3.40.50.300">
    <property type="entry name" value="P-loop containing nucleotide triphosphate hydrolases"/>
    <property type="match status" value="1"/>
</dbReference>
<evidence type="ECO:0000256" key="10">
    <source>
        <dbReference type="ARBA" id="ARBA00023242"/>
    </source>
</evidence>
<name>A0A6A6F0M0_9PEZI</name>
<dbReference type="CDD" id="cd17755">
    <property type="entry name" value="MCM4"/>
    <property type="match status" value="1"/>
</dbReference>
<dbReference type="InterPro" id="IPR027417">
    <property type="entry name" value="P-loop_NTPase"/>
</dbReference>
<evidence type="ECO:0000313" key="14">
    <source>
        <dbReference type="EMBL" id="KAF2195676.1"/>
    </source>
</evidence>
<dbReference type="Pfam" id="PF00493">
    <property type="entry name" value="MCM"/>
    <property type="match status" value="1"/>
</dbReference>
<feature type="region of interest" description="Disordered" evidence="12">
    <location>
        <begin position="1"/>
        <end position="155"/>
    </location>
</feature>
<dbReference type="FunFam" id="3.40.50.300:FF:000217">
    <property type="entry name" value="DNA helicase"/>
    <property type="match status" value="1"/>
</dbReference>
<evidence type="ECO:0000256" key="12">
    <source>
        <dbReference type="SAM" id="MobiDB-lite"/>
    </source>
</evidence>
<reference evidence="14" key="1">
    <citation type="journal article" date="2020" name="Stud. Mycol.">
        <title>101 Dothideomycetes genomes: a test case for predicting lifestyles and emergence of pathogens.</title>
        <authorList>
            <person name="Haridas S."/>
            <person name="Albert R."/>
            <person name="Binder M."/>
            <person name="Bloem J."/>
            <person name="Labutti K."/>
            <person name="Salamov A."/>
            <person name="Andreopoulos B."/>
            <person name="Baker S."/>
            <person name="Barry K."/>
            <person name="Bills G."/>
            <person name="Bluhm B."/>
            <person name="Cannon C."/>
            <person name="Castanera R."/>
            <person name="Culley D."/>
            <person name="Daum C."/>
            <person name="Ezra D."/>
            <person name="Gonzalez J."/>
            <person name="Henrissat B."/>
            <person name="Kuo A."/>
            <person name="Liang C."/>
            <person name="Lipzen A."/>
            <person name="Lutzoni F."/>
            <person name="Magnuson J."/>
            <person name="Mondo S."/>
            <person name="Nolan M."/>
            <person name="Ohm R."/>
            <person name="Pangilinan J."/>
            <person name="Park H.-J."/>
            <person name="Ramirez L."/>
            <person name="Alfaro M."/>
            <person name="Sun H."/>
            <person name="Tritt A."/>
            <person name="Yoshinaga Y."/>
            <person name="Zwiers L.-H."/>
            <person name="Turgeon B."/>
            <person name="Goodwin S."/>
            <person name="Spatafora J."/>
            <person name="Crous P."/>
            <person name="Grigoriev I."/>
        </authorList>
    </citation>
    <scope>NUCLEOTIDE SEQUENCE</scope>
    <source>
        <strain evidence="14">CBS 207.26</strain>
    </source>
</reference>
<keyword evidence="10" id="KW-0539">Nucleus</keyword>
<evidence type="ECO:0000256" key="9">
    <source>
        <dbReference type="ARBA" id="ARBA00023125"/>
    </source>
</evidence>
<feature type="compositionally biased region" description="Polar residues" evidence="12">
    <location>
        <begin position="110"/>
        <end position="123"/>
    </location>
</feature>
<feature type="compositionally biased region" description="Low complexity" evidence="12">
    <location>
        <begin position="314"/>
        <end position="335"/>
    </location>
</feature>
<dbReference type="PANTHER" id="PTHR11630">
    <property type="entry name" value="DNA REPLICATION LICENSING FACTOR MCM FAMILY MEMBER"/>
    <property type="match status" value="1"/>
</dbReference>
<keyword evidence="15" id="KW-1185">Reference proteome</keyword>
<proteinExistence type="inferred from homology"/>
<feature type="compositionally biased region" description="Polar residues" evidence="12">
    <location>
        <begin position="40"/>
        <end position="55"/>
    </location>
</feature>
<protein>
    <recommendedName>
        <fullName evidence="3">DNA helicase</fullName>
        <ecNumber evidence="3">3.6.4.12</ecNumber>
    </recommendedName>
</protein>
<dbReference type="Pfam" id="PF17855">
    <property type="entry name" value="MCM_lid"/>
    <property type="match status" value="1"/>
</dbReference>
<dbReference type="SUPFAM" id="SSF50249">
    <property type="entry name" value="Nucleic acid-binding proteins"/>
    <property type="match status" value="1"/>
</dbReference>
<evidence type="ECO:0000256" key="1">
    <source>
        <dbReference type="ARBA" id="ARBA00004123"/>
    </source>
</evidence>
<evidence type="ECO:0000256" key="7">
    <source>
        <dbReference type="ARBA" id="ARBA00022806"/>
    </source>
</evidence>
<dbReference type="GO" id="GO:0000727">
    <property type="term" value="P:double-strand break repair via break-induced replication"/>
    <property type="evidence" value="ECO:0007669"/>
    <property type="project" value="TreeGrafter"/>
</dbReference>
<dbReference type="OrthoDB" id="10251574at2759"/>
<evidence type="ECO:0000256" key="6">
    <source>
        <dbReference type="ARBA" id="ARBA00022801"/>
    </source>
</evidence>
<dbReference type="GO" id="GO:0017116">
    <property type="term" value="F:single-stranded DNA helicase activity"/>
    <property type="evidence" value="ECO:0007669"/>
    <property type="project" value="TreeGrafter"/>
</dbReference>
<dbReference type="GO" id="GO:0042555">
    <property type="term" value="C:MCM complex"/>
    <property type="evidence" value="ECO:0007669"/>
    <property type="project" value="InterPro"/>
</dbReference>
<dbReference type="FunFam" id="2.20.28.10:FF:000003">
    <property type="entry name" value="DNA helicase"/>
    <property type="match status" value="1"/>
</dbReference>
<dbReference type="PRINTS" id="PR01660">
    <property type="entry name" value="MCMPROTEIN4"/>
</dbReference>
<feature type="compositionally biased region" description="Gly residues" evidence="12">
    <location>
        <begin position="68"/>
        <end position="78"/>
    </location>
</feature>
<dbReference type="GO" id="GO:0006271">
    <property type="term" value="P:DNA strand elongation involved in DNA replication"/>
    <property type="evidence" value="ECO:0007669"/>
    <property type="project" value="TreeGrafter"/>
</dbReference>
<comment type="subcellular location">
    <subcellularLocation>
        <location evidence="1">Nucleus</location>
    </subcellularLocation>
</comment>
<comment type="similarity">
    <text evidence="2 11">Belongs to the MCM family.</text>
</comment>
<dbReference type="GO" id="GO:0005656">
    <property type="term" value="C:nuclear pre-replicative complex"/>
    <property type="evidence" value="ECO:0007669"/>
    <property type="project" value="UniProtKB-ARBA"/>
</dbReference>
<gene>
    <name evidence="14" type="ORF">K469DRAFT_734183</name>
</gene>
<dbReference type="PRINTS" id="PR01657">
    <property type="entry name" value="MCMFAMILY"/>
</dbReference>
<dbReference type="GO" id="GO:0016787">
    <property type="term" value="F:hydrolase activity"/>
    <property type="evidence" value="ECO:0007669"/>
    <property type="project" value="UniProtKB-KW"/>
</dbReference>
<dbReference type="InterPro" id="IPR018525">
    <property type="entry name" value="MCM_CS"/>
</dbReference>
<feature type="domain" description="MCM C-terminal AAA(+) ATPase" evidence="13">
    <location>
        <begin position="585"/>
        <end position="793"/>
    </location>
</feature>
<dbReference type="PROSITE" id="PS00847">
    <property type="entry name" value="MCM_1"/>
    <property type="match status" value="1"/>
</dbReference>
<evidence type="ECO:0000313" key="15">
    <source>
        <dbReference type="Proteomes" id="UP000800200"/>
    </source>
</evidence>
<dbReference type="InterPro" id="IPR031327">
    <property type="entry name" value="MCM"/>
</dbReference>
<accession>A0A6A6F0M0</accession>
<feature type="region of interest" description="Disordered" evidence="12">
    <location>
        <begin position="314"/>
        <end position="356"/>
    </location>
</feature>
<keyword evidence="6" id="KW-0378">Hydrolase</keyword>
<dbReference type="GO" id="GO:0097373">
    <property type="term" value="C:MCM core complex"/>
    <property type="evidence" value="ECO:0007669"/>
    <property type="project" value="UniProtKB-ARBA"/>
</dbReference>
<dbReference type="GO" id="GO:0043596">
    <property type="term" value="C:nuclear replication fork"/>
    <property type="evidence" value="ECO:0007669"/>
    <property type="project" value="UniProtKB-ARBA"/>
</dbReference>
<dbReference type="InterPro" id="IPR041562">
    <property type="entry name" value="MCM_lid"/>
</dbReference>
<evidence type="ECO:0000256" key="4">
    <source>
        <dbReference type="ARBA" id="ARBA00022705"/>
    </source>
</evidence>
<dbReference type="AlphaFoldDB" id="A0A6A6F0M0"/>
<keyword evidence="8 11" id="KW-0067">ATP-binding</keyword>
<sequence length="1005" mass="110787">MSRRREGRSSQIPSSSPAPGGPDEQLHSEASQASQRSQRTPRNTRLQTAASSQSPLFFRSSPVNGSGSANGAGAGAGTDGDRTPRASGMTIGDSSPIHYASSSSPGRARNGQQRADIRSSSSALFVRGHSDLGARHRRGDINSDVLNPNPGSSARRRRIFLNQEGAIMHEAVSDAATFSNLNPDTSDADALGGDSQRVIWGSTVSVTDTLNSFKDFLINFQRKYRMIQDEELEEGANLPTDHPGLVKDYMEMMKAMLELNITPLNLDCRNLKAYPPTQKLWYQLQSYPSEIISIMDWGVKDLMIELAEKRMNEMRMQQQQAQRGAQARLRDSSSLPPMPSSDIGTPGGPSPAPAVPDIPDFVKEVETKLYKVRLFGLDKTTNLRDLNPSDIDKLVSIKGLVIRTTPIIPDMKDAFFRCAVCNHTVKVDIDRGKIVEPTRCNRPVCEASNSMQIVHNRSGFADKQVIKLQETPDSVPDGQTPHSVSLCAYDELVDVCKAGDRVEITGIFKANEVRINPRQRTVKSIFKTFLDVVHIQKVDKKRMGIDVSTIEEEIAEQAAGDIEQTRKVTEKEEVKIRETAARDDVYELLSRSLAPSIYEMDDVKKGILLQLFGGTNKSFEKGGSPKYRGDINVLLCGDPSTAKSQLLQYVHKIAPRGVYTSGKGSSAVGLTAYVTRDPETRQLVLESGALVLSDGGVCCIDEFDKMSEATRSVLHEVMEQQTVSIAKAGIITTLNARTSILASANPIGSKYNPNLPVPQNIDLPPTLLSRFDLVYLVLDRIDEQNDRRFARHLISMYLEDTPEHASRHEILSIEFLTSYISYARANIHPKISPEAQRALVDAYVAMRGLGADVRAQERRITATTRQLESMIRLSEAHAKMRLSEIVTEDDVLEAVRLIKSALKQAATDARTGLIDMSLLTEGTSAGERRRKEDLKRTVLATLDEMAGAGQSVRMSELVKKVREGAGEQVENQEFLEVLRLCEVEGQVLVLGEGARRSVKRVVAAY</sequence>
<dbReference type="Pfam" id="PF14551">
    <property type="entry name" value="MCM_N"/>
    <property type="match status" value="1"/>
</dbReference>
<dbReference type="GO" id="GO:1902975">
    <property type="term" value="P:mitotic DNA replication initiation"/>
    <property type="evidence" value="ECO:0007669"/>
    <property type="project" value="TreeGrafter"/>
</dbReference>
<evidence type="ECO:0000256" key="3">
    <source>
        <dbReference type="ARBA" id="ARBA00012551"/>
    </source>
</evidence>
<dbReference type="InterPro" id="IPR008047">
    <property type="entry name" value="MCM_4"/>
</dbReference>
<dbReference type="Gene3D" id="2.20.28.10">
    <property type="match status" value="1"/>
</dbReference>
<dbReference type="GO" id="GO:0031261">
    <property type="term" value="C:DNA replication preinitiation complex"/>
    <property type="evidence" value="ECO:0007669"/>
    <property type="project" value="UniProtKB-ARBA"/>
</dbReference>
<dbReference type="EMBL" id="ML994610">
    <property type="protein sequence ID" value="KAF2195676.1"/>
    <property type="molecule type" value="Genomic_DNA"/>
</dbReference>
<dbReference type="InterPro" id="IPR033762">
    <property type="entry name" value="MCM_OB"/>
</dbReference>
<dbReference type="Pfam" id="PF17207">
    <property type="entry name" value="MCM_OB"/>
    <property type="match status" value="1"/>
</dbReference>
<evidence type="ECO:0000256" key="2">
    <source>
        <dbReference type="ARBA" id="ARBA00008010"/>
    </source>
</evidence>
<dbReference type="Gene3D" id="3.30.1640.10">
    <property type="entry name" value="mini-chromosome maintenance (MCM) complex, chain A, domain 1"/>
    <property type="match status" value="1"/>
</dbReference>
<keyword evidence="5 11" id="KW-0547">Nucleotide-binding</keyword>
<dbReference type="SUPFAM" id="SSF52540">
    <property type="entry name" value="P-loop containing nucleoside triphosphate hydrolases"/>
    <property type="match status" value="1"/>
</dbReference>
<dbReference type="Proteomes" id="UP000800200">
    <property type="component" value="Unassembled WGS sequence"/>
</dbReference>
<dbReference type="InterPro" id="IPR001208">
    <property type="entry name" value="MCM_dom"/>
</dbReference>